<gene>
    <name evidence="4" type="ORF">F8D48_09265</name>
</gene>
<keyword evidence="5" id="KW-1185">Reference proteome</keyword>
<evidence type="ECO:0000256" key="1">
    <source>
        <dbReference type="ARBA" id="ARBA00004328"/>
    </source>
</evidence>
<dbReference type="InterPro" id="IPR054612">
    <property type="entry name" value="Phage_capsid-like_C"/>
</dbReference>
<sequence length="385" mass="42320">MFYNSKELWAERNKLVENQRALMDEDKVDEARIVEGQIKQIDLTLEHVLDEEEKLRSSASIKKTPRASFAEQILGARDEFRGLEVGFRAEGDPTVTTVTAPTETELTIPGKRPALLNNFAATLGSAEAAGDVEFKQRSTQYGEPGTWGGVTNGTSATKSKVVYTWKTAKALKETIAGYVPVSKDTLKDYAELATIIENDLILDVNEKENGKFLTGNNSTGIVGILNTAGILVYTTASAALYYEAIRIMRNKVMKEARRVPTHVCLNPDIKAAIDLYKTETGLYQFLGDNVLWGMEVVEDFDCDGILVYDATCARKRPVHTMSVEVGYVNAQFIQNELSILAEKTTALQVTYPDAFCYASKTDLDKAPTAATTPTTPSQGDSGKQQ</sequence>
<dbReference type="EMBL" id="WAJS01000030">
    <property type="protein sequence ID" value="KAB1642805.1"/>
    <property type="molecule type" value="Genomic_DNA"/>
</dbReference>
<dbReference type="AlphaFoldDB" id="A0A7C8BQ74"/>
<organism evidence="4 5">
    <name type="scientific">Adlercreutzia muris</name>
    <dbReference type="NCBI Taxonomy" id="1796610"/>
    <lineage>
        <taxon>Bacteria</taxon>
        <taxon>Bacillati</taxon>
        <taxon>Actinomycetota</taxon>
        <taxon>Coriobacteriia</taxon>
        <taxon>Eggerthellales</taxon>
        <taxon>Eggerthellaceae</taxon>
        <taxon>Adlercreutzia</taxon>
    </lineage>
</organism>
<dbReference type="SUPFAM" id="SSF56563">
    <property type="entry name" value="Major capsid protein gp5"/>
    <property type="match status" value="1"/>
</dbReference>
<accession>A0A7C8BQ74</accession>
<feature type="domain" description="Phage capsid-like C-terminal" evidence="3">
    <location>
        <begin position="129"/>
        <end position="357"/>
    </location>
</feature>
<comment type="subcellular location">
    <subcellularLocation>
        <location evidence="1">Virion</location>
    </subcellularLocation>
</comment>
<evidence type="ECO:0000256" key="2">
    <source>
        <dbReference type="SAM" id="Phobius"/>
    </source>
</evidence>
<name>A0A7C8BQ74_9ACTN</name>
<evidence type="ECO:0000259" key="3">
    <source>
        <dbReference type="Pfam" id="PF05065"/>
    </source>
</evidence>
<reference evidence="4 5" key="1">
    <citation type="submission" date="2019-09" db="EMBL/GenBank/DDBJ databases">
        <title>Whole genome shotgun sequencing (WGS) of Ellagibacter isourolithinifaciens DSM 104140(T) and Adlercreutzia muris DSM 29508(T).</title>
        <authorList>
            <person name="Stoll D.A."/>
            <person name="Danylec N."/>
            <person name="Huch M."/>
        </authorList>
    </citation>
    <scope>NUCLEOTIDE SEQUENCE [LARGE SCALE GENOMIC DNA]</scope>
    <source>
        <strain evidence="4 5">DSM 29508</strain>
    </source>
</reference>
<dbReference type="Proteomes" id="UP000479639">
    <property type="component" value="Unassembled WGS sequence"/>
</dbReference>
<protein>
    <submittedName>
        <fullName evidence="4">Phage major capsid protein</fullName>
    </submittedName>
</protein>
<keyword evidence="2" id="KW-0812">Transmembrane</keyword>
<dbReference type="InterPro" id="IPR024455">
    <property type="entry name" value="Phage_capsid"/>
</dbReference>
<feature type="transmembrane region" description="Helical" evidence="2">
    <location>
        <begin position="221"/>
        <end position="242"/>
    </location>
</feature>
<dbReference type="NCBIfam" id="TIGR01554">
    <property type="entry name" value="major_cap_HK97"/>
    <property type="match status" value="1"/>
</dbReference>
<evidence type="ECO:0000313" key="4">
    <source>
        <dbReference type="EMBL" id="KAB1642805.1"/>
    </source>
</evidence>
<dbReference type="Pfam" id="PF05065">
    <property type="entry name" value="Phage_capsid"/>
    <property type="match status" value="1"/>
</dbReference>
<proteinExistence type="predicted"/>
<dbReference type="Gene3D" id="3.30.2400.10">
    <property type="entry name" value="Major capsid protein gp5"/>
    <property type="match status" value="1"/>
</dbReference>
<dbReference type="Gene3D" id="3.30.2320.10">
    <property type="entry name" value="hypothetical protein PF0899 domain"/>
    <property type="match status" value="1"/>
</dbReference>
<evidence type="ECO:0000313" key="5">
    <source>
        <dbReference type="Proteomes" id="UP000479639"/>
    </source>
</evidence>
<keyword evidence="2" id="KW-1133">Transmembrane helix</keyword>
<keyword evidence="2" id="KW-0472">Membrane</keyword>
<comment type="caution">
    <text evidence="4">The sequence shown here is derived from an EMBL/GenBank/DDBJ whole genome shotgun (WGS) entry which is preliminary data.</text>
</comment>
<dbReference type="RefSeq" id="WP_151431487.1">
    <property type="nucleotide sequence ID" value="NZ_JANJZI010000002.1"/>
</dbReference>